<gene>
    <name evidence="1" type="ORF">MELLADRAFT_88727</name>
</gene>
<dbReference type="InParanoid" id="F4RSS5"/>
<evidence type="ECO:0000313" key="2">
    <source>
        <dbReference type="Proteomes" id="UP000001072"/>
    </source>
</evidence>
<dbReference type="EMBL" id="GL883118">
    <property type="protein sequence ID" value="EGG04384.1"/>
    <property type="molecule type" value="Genomic_DNA"/>
</dbReference>
<dbReference type="AlphaFoldDB" id="F4RSS5"/>
<accession>F4RSS5</accession>
<sequence>MPVQPDLNEEELLDILLDDYEDEDAAIQNTMIQHRAILQRRNILQSGNTRATRQGPRLRIF</sequence>
<dbReference type="VEuPathDB" id="FungiDB:MELLADRAFT_88727"/>
<dbReference type="KEGG" id="mlr:MELLADRAFT_88727"/>
<organism evidence="2">
    <name type="scientific">Melampsora larici-populina (strain 98AG31 / pathotype 3-4-7)</name>
    <name type="common">Poplar leaf rust fungus</name>
    <dbReference type="NCBI Taxonomy" id="747676"/>
    <lineage>
        <taxon>Eukaryota</taxon>
        <taxon>Fungi</taxon>
        <taxon>Dikarya</taxon>
        <taxon>Basidiomycota</taxon>
        <taxon>Pucciniomycotina</taxon>
        <taxon>Pucciniomycetes</taxon>
        <taxon>Pucciniales</taxon>
        <taxon>Melampsoraceae</taxon>
        <taxon>Melampsora</taxon>
    </lineage>
</organism>
<evidence type="ECO:0000313" key="1">
    <source>
        <dbReference type="EMBL" id="EGG04384.1"/>
    </source>
</evidence>
<dbReference type="RefSeq" id="XP_007412175.1">
    <property type="nucleotide sequence ID" value="XM_007412113.1"/>
</dbReference>
<reference evidence="2" key="1">
    <citation type="journal article" date="2011" name="Proc. Natl. Acad. Sci. U.S.A.">
        <title>Obligate biotrophy features unraveled by the genomic analysis of rust fungi.</title>
        <authorList>
            <person name="Duplessis S."/>
            <person name="Cuomo C.A."/>
            <person name="Lin Y.-C."/>
            <person name="Aerts A."/>
            <person name="Tisserant E."/>
            <person name="Veneault-Fourrey C."/>
            <person name="Joly D.L."/>
            <person name="Hacquard S."/>
            <person name="Amselem J."/>
            <person name="Cantarel B.L."/>
            <person name="Chiu R."/>
            <person name="Coutinho P.M."/>
            <person name="Feau N."/>
            <person name="Field M."/>
            <person name="Frey P."/>
            <person name="Gelhaye E."/>
            <person name="Goldberg J."/>
            <person name="Grabherr M.G."/>
            <person name="Kodira C.D."/>
            <person name="Kohler A."/>
            <person name="Kuees U."/>
            <person name="Lindquist E.A."/>
            <person name="Lucas S.M."/>
            <person name="Mago R."/>
            <person name="Mauceli E."/>
            <person name="Morin E."/>
            <person name="Murat C."/>
            <person name="Pangilinan J.L."/>
            <person name="Park R."/>
            <person name="Pearson M."/>
            <person name="Quesneville H."/>
            <person name="Rouhier N."/>
            <person name="Sakthikumar S."/>
            <person name="Salamov A.A."/>
            <person name="Schmutz J."/>
            <person name="Selles B."/>
            <person name="Shapiro H."/>
            <person name="Tanguay P."/>
            <person name="Tuskan G.A."/>
            <person name="Henrissat B."/>
            <person name="Van de Peer Y."/>
            <person name="Rouze P."/>
            <person name="Ellis J.G."/>
            <person name="Dodds P.N."/>
            <person name="Schein J.E."/>
            <person name="Zhong S."/>
            <person name="Hamelin R.C."/>
            <person name="Grigoriev I.V."/>
            <person name="Szabo L.J."/>
            <person name="Martin F."/>
        </authorList>
    </citation>
    <scope>NUCLEOTIDE SEQUENCE [LARGE SCALE GENOMIC DNA]</scope>
    <source>
        <strain evidence="2">98AG31 / pathotype 3-4-7</strain>
    </source>
</reference>
<keyword evidence="2" id="KW-1185">Reference proteome</keyword>
<protein>
    <submittedName>
        <fullName evidence="1">Uncharacterized protein</fullName>
    </submittedName>
</protein>
<dbReference type="HOGENOM" id="CLU_2923122_0_0_1"/>
<dbReference type="GeneID" id="18934978"/>
<name>F4RSS5_MELLP</name>
<proteinExistence type="predicted"/>
<dbReference type="Proteomes" id="UP000001072">
    <property type="component" value="Unassembled WGS sequence"/>
</dbReference>